<protein>
    <submittedName>
        <fullName evidence="1">Uncharacterized protein</fullName>
    </submittedName>
</protein>
<gene>
    <name evidence="1" type="ORF">DRV85_10190</name>
</gene>
<dbReference type="InterPro" id="IPR036629">
    <property type="entry name" value="YjbJ_sf"/>
</dbReference>
<dbReference type="Gene3D" id="1.10.1470.10">
    <property type="entry name" value="YjbJ"/>
    <property type="match status" value="1"/>
</dbReference>
<reference evidence="1 2" key="1">
    <citation type="submission" date="2018-07" db="EMBL/GenBank/DDBJ databases">
        <title>Rhodosalinus sp. strain E84T genomic sequence and assembly.</title>
        <authorList>
            <person name="Liu Z.-W."/>
            <person name="Lu D.-C."/>
        </authorList>
    </citation>
    <scope>NUCLEOTIDE SEQUENCE [LARGE SCALE GENOMIC DNA]</scope>
    <source>
        <strain evidence="1 2">E84</strain>
    </source>
</reference>
<dbReference type="Proteomes" id="UP000253370">
    <property type="component" value="Unassembled WGS sequence"/>
</dbReference>
<sequence>MDWNDIRADWPAYARVIAERWPEVREADLLALEGDREAVIDTIARATGMERTVAGAELAEW</sequence>
<dbReference type="EMBL" id="QNTQ01000008">
    <property type="protein sequence ID" value="RBI85025.1"/>
    <property type="molecule type" value="Genomic_DNA"/>
</dbReference>
<evidence type="ECO:0000313" key="1">
    <source>
        <dbReference type="EMBL" id="RBI85025.1"/>
    </source>
</evidence>
<dbReference type="OrthoDB" id="7651547at2"/>
<dbReference type="AlphaFoldDB" id="A0A365U8E8"/>
<dbReference type="RefSeq" id="WP_113289353.1">
    <property type="nucleotide sequence ID" value="NZ_QNTQ01000008.1"/>
</dbReference>
<proteinExistence type="predicted"/>
<keyword evidence="2" id="KW-1185">Reference proteome</keyword>
<evidence type="ECO:0000313" key="2">
    <source>
        <dbReference type="Proteomes" id="UP000253370"/>
    </source>
</evidence>
<accession>A0A365U8E8</accession>
<comment type="caution">
    <text evidence="1">The sequence shown here is derived from an EMBL/GenBank/DDBJ whole genome shotgun (WGS) entry which is preliminary data.</text>
</comment>
<name>A0A365U8E8_9RHOB</name>
<organism evidence="1 2">
    <name type="scientific">Rhodosalinus halophilus</name>
    <dbReference type="NCBI Taxonomy" id="2259333"/>
    <lineage>
        <taxon>Bacteria</taxon>
        <taxon>Pseudomonadati</taxon>
        <taxon>Pseudomonadota</taxon>
        <taxon>Alphaproteobacteria</taxon>
        <taxon>Rhodobacterales</taxon>
        <taxon>Paracoccaceae</taxon>
        <taxon>Rhodosalinus</taxon>
    </lineage>
</organism>